<feature type="region of interest" description="Disordered" evidence="1">
    <location>
        <begin position="295"/>
        <end position="322"/>
    </location>
</feature>
<organism evidence="2 3">
    <name type="scientific">Dermatophagoides pteronyssinus</name>
    <name type="common">European house dust mite</name>
    <dbReference type="NCBI Taxonomy" id="6956"/>
    <lineage>
        <taxon>Eukaryota</taxon>
        <taxon>Metazoa</taxon>
        <taxon>Ecdysozoa</taxon>
        <taxon>Arthropoda</taxon>
        <taxon>Chelicerata</taxon>
        <taxon>Arachnida</taxon>
        <taxon>Acari</taxon>
        <taxon>Acariformes</taxon>
        <taxon>Sarcoptiformes</taxon>
        <taxon>Astigmata</taxon>
        <taxon>Psoroptidia</taxon>
        <taxon>Analgoidea</taxon>
        <taxon>Pyroglyphidae</taxon>
        <taxon>Dermatophagoidinae</taxon>
        <taxon>Dermatophagoides</taxon>
    </lineage>
</organism>
<accession>A0A6P6YJJ2</accession>
<feature type="compositionally biased region" description="Basic residues" evidence="1">
    <location>
        <begin position="304"/>
        <end position="314"/>
    </location>
</feature>
<feature type="compositionally biased region" description="Polar residues" evidence="1">
    <location>
        <begin position="19"/>
        <end position="30"/>
    </location>
</feature>
<feature type="region of interest" description="Disordered" evidence="1">
    <location>
        <begin position="152"/>
        <end position="191"/>
    </location>
</feature>
<evidence type="ECO:0000313" key="3">
    <source>
        <dbReference type="RefSeq" id="XP_027205703.1"/>
    </source>
</evidence>
<dbReference type="InParanoid" id="A0A6P6YJJ2"/>
<sequence length="322" mass="37784">MGNILSSFFSRKQHENSKKSNVSANNIHNCQRNENDEKLCRSSTKKSKKSNIDPNKVLHNTYDQQNYCEPNQNDSVLKSKNGESESDNQKDHSPFQRDFYQPPHEILVPLEKYRPRRSNIRRSARINPIKSNHLEEFNVDIAPKLYVEETISKPPKSDYKPETSYVDNQNDEKVENDKEDENIVDDLDPSERTKVVRSKISELLRRQQQQQQQQQHQSALLLNNQRKYKSVFEPGLDYYKSSTNDIQLDLPEKIVDDETSPTNEETPNDVLRRPKKTMMAIHGNALLIDELKKRQSHFHESREPHHHHLHHHHQINSMASVQ</sequence>
<dbReference type="KEGG" id="dpte:113799289"/>
<proteinExistence type="predicted"/>
<dbReference type="Proteomes" id="UP000515146">
    <property type="component" value="Unplaced"/>
</dbReference>
<evidence type="ECO:0000313" key="2">
    <source>
        <dbReference type="Proteomes" id="UP000515146"/>
    </source>
</evidence>
<dbReference type="AlphaFoldDB" id="A0A6P6YJJ2"/>
<feature type="compositionally biased region" description="Basic and acidic residues" evidence="1">
    <location>
        <begin position="80"/>
        <end position="95"/>
    </location>
</feature>
<feature type="compositionally biased region" description="Basic and acidic residues" evidence="1">
    <location>
        <begin position="31"/>
        <end position="40"/>
    </location>
</feature>
<protein>
    <submittedName>
        <fullName evidence="3">Lateral signaling target protein 2 homolog</fullName>
    </submittedName>
</protein>
<dbReference type="RefSeq" id="XP_027205703.1">
    <property type="nucleotide sequence ID" value="XM_027349902.1"/>
</dbReference>
<feature type="compositionally biased region" description="Basic and acidic residues" evidence="1">
    <location>
        <begin position="152"/>
        <end position="161"/>
    </location>
</feature>
<dbReference type="OMA" id="FHESREP"/>
<reference evidence="3" key="1">
    <citation type="submission" date="2025-08" db="UniProtKB">
        <authorList>
            <consortium name="RefSeq"/>
        </authorList>
    </citation>
    <scope>IDENTIFICATION</scope>
    <source>
        <strain evidence="3">Airmid</strain>
    </source>
</reference>
<evidence type="ECO:0000256" key="1">
    <source>
        <dbReference type="SAM" id="MobiDB-lite"/>
    </source>
</evidence>
<feature type="compositionally biased region" description="Acidic residues" evidence="1">
    <location>
        <begin position="177"/>
        <end position="188"/>
    </location>
</feature>
<gene>
    <name evidence="3" type="primary">LOC113799289</name>
</gene>
<keyword evidence="2" id="KW-1185">Reference proteome</keyword>
<name>A0A6P6YJJ2_DERPT</name>
<feature type="compositionally biased region" description="Polar residues" evidence="1">
    <location>
        <begin position="61"/>
        <end position="78"/>
    </location>
</feature>
<feature type="compositionally biased region" description="Polar residues" evidence="1">
    <location>
        <begin position="1"/>
        <end position="10"/>
    </location>
</feature>
<feature type="region of interest" description="Disordered" evidence="1">
    <location>
        <begin position="1"/>
        <end position="112"/>
    </location>
</feature>
<dbReference type="OrthoDB" id="10513775at2759"/>